<sequence>MSSLLDLGLACSHTFSDYPILLLADASTEPNVSIAKSFEHFATANERGSPQGLDRYRDHGLFFYLGIDFPQTVYSFCLGDVFIVPAYLLCCYMLLMSETNIRLIDEWEGVNTGVGSLGMASAEFPCHDQVD</sequence>
<accession>A0A3S5CKW9</accession>
<name>A0A3S5CKW9_9PLAT</name>
<feature type="transmembrane region" description="Helical" evidence="1">
    <location>
        <begin position="73"/>
        <end position="95"/>
    </location>
</feature>
<gene>
    <name evidence="2" type="ORF">PXEA_LOCUS10295</name>
</gene>
<keyword evidence="1" id="KW-1133">Transmembrane helix</keyword>
<evidence type="ECO:0000313" key="3">
    <source>
        <dbReference type="Proteomes" id="UP000784294"/>
    </source>
</evidence>
<comment type="caution">
    <text evidence="2">The sequence shown here is derived from an EMBL/GenBank/DDBJ whole genome shotgun (WGS) entry which is preliminary data.</text>
</comment>
<evidence type="ECO:0000256" key="1">
    <source>
        <dbReference type="SAM" id="Phobius"/>
    </source>
</evidence>
<keyword evidence="3" id="KW-1185">Reference proteome</keyword>
<evidence type="ECO:0000313" key="2">
    <source>
        <dbReference type="EMBL" id="VEL16855.1"/>
    </source>
</evidence>
<protein>
    <submittedName>
        <fullName evidence="2">Uncharacterized protein</fullName>
    </submittedName>
</protein>
<dbReference type="AlphaFoldDB" id="A0A3S5CKW9"/>
<reference evidence="2" key="1">
    <citation type="submission" date="2018-11" db="EMBL/GenBank/DDBJ databases">
        <authorList>
            <consortium name="Pathogen Informatics"/>
        </authorList>
    </citation>
    <scope>NUCLEOTIDE SEQUENCE</scope>
</reference>
<organism evidence="2 3">
    <name type="scientific">Protopolystoma xenopodis</name>
    <dbReference type="NCBI Taxonomy" id="117903"/>
    <lineage>
        <taxon>Eukaryota</taxon>
        <taxon>Metazoa</taxon>
        <taxon>Spiralia</taxon>
        <taxon>Lophotrochozoa</taxon>
        <taxon>Platyhelminthes</taxon>
        <taxon>Monogenea</taxon>
        <taxon>Polyopisthocotylea</taxon>
        <taxon>Polystomatidea</taxon>
        <taxon>Polystomatidae</taxon>
        <taxon>Protopolystoma</taxon>
    </lineage>
</organism>
<keyword evidence="1" id="KW-0812">Transmembrane</keyword>
<dbReference type="Proteomes" id="UP000784294">
    <property type="component" value="Unassembled WGS sequence"/>
</dbReference>
<dbReference type="EMBL" id="CAAALY010030119">
    <property type="protein sequence ID" value="VEL16855.1"/>
    <property type="molecule type" value="Genomic_DNA"/>
</dbReference>
<keyword evidence="1" id="KW-0472">Membrane</keyword>
<proteinExistence type="predicted"/>